<sequence>MADPPTVCLPQCSLSSFSPVDSISVAKLVSQAKASTCSLDPMPTTPVKSSLPAQCPLIMEIINSSLESGIVPSTFKTASVTPILKKPGLDPDDLHNYRPIFNLPFLSKILERAVAAQLQQHISNHELYEPLQSGFRARHSTETALIKITSDLLITADTGHISILILLDLSAAFDTISHTILLTRLSDYLGLTGTALSWFQSYLTNRKQFVTIGDSSSTSAPINQGVPQGSVLGPLLFTIYMLSLGQIIRKHGLDFHSYADDTQLYLCTKPSTQLPPQSLVNCLHDLKLWMTSNLPKLNTNKTELMIVASKALLHKVGDLLLDVGGCSISPSTEVRNLGVILDSTLSFQSHIKSITKSDFYHLKNISRPWPSLS</sequence>
<dbReference type="InterPro" id="IPR043502">
    <property type="entry name" value="DNA/RNA_pol_sf"/>
</dbReference>
<evidence type="ECO:0000313" key="2">
    <source>
        <dbReference type="Ensembl" id="ENSSAUP00010028240.1"/>
    </source>
</evidence>
<reference evidence="2" key="1">
    <citation type="submission" date="2021-04" db="EMBL/GenBank/DDBJ databases">
        <authorList>
            <consortium name="Wellcome Sanger Institute Data Sharing"/>
        </authorList>
    </citation>
    <scope>NUCLEOTIDE SEQUENCE [LARGE SCALE GENOMIC DNA]</scope>
</reference>
<dbReference type="GeneTree" id="ENSGT01150000286909"/>
<dbReference type="Proteomes" id="UP000472265">
    <property type="component" value="Chromosome 14"/>
</dbReference>
<evidence type="ECO:0000313" key="3">
    <source>
        <dbReference type="Proteomes" id="UP000472265"/>
    </source>
</evidence>
<evidence type="ECO:0000259" key="1">
    <source>
        <dbReference type="PROSITE" id="PS50878"/>
    </source>
</evidence>
<dbReference type="OMA" id="QQYICIN"/>
<reference evidence="2" key="2">
    <citation type="submission" date="2025-08" db="UniProtKB">
        <authorList>
            <consortium name="Ensembl"/>
        </authorList>
    </citation>
    <scope>IDENTIFICATION</scope>
</reference>
<organism evidence="2 3">
    <name type="scientific">Sparus aurata</name>
    <name type="common">Gilthead sea bream</name>
    <dbReference type="NCBI Taxonomy" id="8175"/>
    <lineage>
        <taxon>Eukaryota</taxon>
        <taxon>Metazoa</taxon>
        <taxon>Chordata</taxon>
        <taxon>Craniata</taxon>
        <taxon>Vertebrata</taxon>
        <taxon>Euteleostomi</taxon>
        <taxon>Actinopterygii</taxon>
        <taxon>Neopterygii</taxon>
        <taxon>Teleostei</taxon>
        <taxon>Neoteleostei</taxon>
        <taxon>Acanthomorphata</taxon>
        <taxon>Eupercaria</taxon>
        <taxon>Spariformes</taxon>
        <taxon>Sparidae</taxon>
        <taxon>Sparus</taxon>
    </lineage>
</organism>
<dbReference type="SUPFAM" id="SSF56672">
    <property type="entry name" value="DNA/RNA polymerases"/>
    <property type="match status" value="1"/>
</dbReference>
<feature type="domain" description="Reverse transcriptase" evidence="1">
    <location>
        <begin position="64"/>
        <end position="341"/>
    </location>
</feature>
<dbReference type="InParanoid" id="A0A671VP79"/>
<name>A0A671VP79_SPAAU</name>
<dbReference type="Ensembl" id="ENSSAUT00010029772.1">
    <property type="protein sequence ID" value="ENSSAUP00010028240.1"/>
    <property type="gene ID" value="ENSSAUG00010012149.1"/>
</dbReference>
<dbReference type="AlphaFoldDB" id="A0A671VP79"/>
<dbReference type="PANTHER" id="PTHR33332">
    <property type="entry name" value="REVERSE TRANSCRIPTASE DOMAIN-CONTAINING PROTEIN"/>
    <property type="match status" value="1"/>
</dbReference>
<proteinExistence type="predicted"/>
<dbReference type="InterPro" id="IPR000477">
    <property type="entry name" value="RT_dom"/>
</dbReference>
<dbReference type="Pfam" id="PF00078">
    <property type="entry name" value="RVT_1"/>
    <property type="match status" value="1"/>
</dbReference>
<dbReference type="PROSITE" id="PS50878">
    <property type="entry name" value="RT_POL"/>
    <property type="match status" value="1"/>
</dbReference>
<keyword evidence="3" id="KW-1185">Reference proteome</keyword>
<protein>
    <recommendedName>
        <fullName evidence="1">Reverse transcriptase domain-containing protein</fullName>
    </recommendedName>
</protein>
<dbReference type="CDD" id="cd01650">
    <property type="entry name" value="RT_nLTR_like"/>
    <property type="match status" value="1"/>
</dbReference>
<accession>A0A671VP79</accession>
<reference evidence="2" key="3">
    <citation type="submission" date="2025-09" db="UniProtKB">
        <authorList>
            <consortium name="Ensembl"/>
        </authorList>
    </citation>
    <scope>IDENTIFICATION</scope>
</reference>